<proteinExistence type="predicted"/>
<gene>
    <name evidence="2" type="ORF">HMPREF9448_02513</name>
</gene>
<comment type="caution">
    <text evidence="2">The sequence shown here is derived from an EMBL/GenBank/DDBJ whole genome shotgun (WGS) entry which is preliminary data.</text>
</comment>
<keyword evidence="1" id="KW-1133">Transmembrane helix</keyword>
<dbReference type="EMBL" id="ADLE01000017">
    <property type="protein sequence ID" value="EJZ62394.1"/>
    <property type="molecule type" value="Genomic_DNA"/>
</dbReference>
<evidence type="ECO:0000313" key="2">
    <source>
        <dbReference type="EMBL" id="EJZ62394.1"/>
    </source>
</evidence>
<evidence type="ECO:0008006" key="4">
    <source>
        <dbReference type="Google" id="ProtNLM"/>
    </source>
</evidence>
<dbReference type="GeneID" id="77849700"/>
<evidence type="ECO:0000256" key="1">
    <source>
        <dbReference type="SAM" id="Phobius"/>
    </source>
</evidence>
<dbReference type="RefSeq" id="WP_008862894.1">
    <property type="nucleotide sequence ID" value="NZ_CAXSYG010000001.1"/>
</dbReference>
<feature type="transmembrane region" description="Helical" evidence="1">
    <location>
        <begin position="9"/>
        <end position="42"/>
    </location>
</feature>
<reference evidence="2 3" key="1">
    <citation type="submission" date="2012-08" db="EMBL/GenBank/DDBJ databases">
        <title>The Genome Sequence of Barnesiella intestinihominis YIT 11860.</title>
        <authorList>
            <consortium name="The Broad Institute Genome Sequencing Platform"/>
            <person name="Earl A."/>
            <person name="Ward D."/>
            <person name="Feldgarden M."/>
            <person name="Gevers D."/>
            <person name="Morotomi M."/>
            <person name="Walker B."/>
            <person name="Young S.K."/>
            <person name="Zeng Q."/>
            <person name="Gargeya S."/>
            <person name="Fitzgerald M."/>
            <person name="Haas B."/>
            <person name="Abouelleil A."/>
            <person name="Alvarado L."/>
            <person name="Arachchi H.M."/>
            <person name="Berlin A.M."/>
            <person name="Chapman S.B."/>
            <person name="Goldberg J."/>
            <person name="Griggs A."/>
            <person name="Gujja S."/>
            <person name="Hansen M."/>
            <person name="Howarth C."/>
            <person name="Imamovic A."/>
            <person name="Larimer J."/>
            <person name="McCowen C."/>
            <person name="Montmayeur A."/>
            <person name="Murphy C."/>
            <person name="Neiman D."/>
            <person name="Pearson M."/>
            <person name="Priest M."/>
            <person name="Roberts A."/>
            <person name="Saif S."/>
            <person name="Shea T."/>
            <person name="Sisk P."/>
            <person name="Sykes S."/>
            <person name="Wortman J."/>
            <person name="Nusbaum C."/>
            <person name="Birren B."/>
        </authorList>
    </citation>
    <scope>NUCLEOTIDE SEQUENCE [LARGE SCALE GENOMIC DNA]</scope>
    <source>
        <strain evidence="2 3">YIT 11860</strain>
    </source>
</reference>
<dbReference type="HOGENOM" id="CLU_2506010_0_0_10"/>
<sequence>MDIIISSWLLWLIIAAILVIIELLTSMIATFCLATGCLIAMVCALLDWGVEAQLIGAIIGTVIAFILVQTKRGKGNISVQSFISL</sequence>
<protein>
    <recommendedName>
        <fullName evidence="4">NfeD-like C-terminal domain-containing protein</fullName>
    </recommendedName>
</protein>
<name>K0X3W9_9BACT</name>
<keyword evidence="1" id="KW-0472">Membrane</keyword>
<accession>K0X3W9</accession>
<dbReference type="STRING" id="742726.HMPREF9448_02513"/>
<organism evidence="2 3">
    <name type="scientific">Barnesiella intestinihominis YIT 11860</name>
    <dbReference type="NCBI Taxonomy" id="742726"/>
    <lineage>
        <taxon>Bacteria</taxon>
        <taxon>Pseudomonadati</taxon>
        <taxon>Bacteroidota</taxon>
        <taxon>Bacteroidia</taxon>
        <taxon>Bacteroidales</taxon>
        <taxon>Barnesiellaceae</taxon>
        <taxon>Barnesiella</taxon>
    </lineage>
</organism>
<keyword evidence="1" id="KW-0812">Transmembrane</keyword>
<dbReference type="AlphaFoldDB" id="K0X3W9"/>
<dbReference type="Proteomes" id="UP000006044">
    <property type="component" value="Unassembled WGS sequence"/>
</dbReference>
<keyword evidence="3" id="KW-1185">Reference proteome</keyword>
<evidence type="ECO:0000313" key="3">
    <source>
        <dbReference type="Proteomes" id="UP000006044"/>
    </source>
</evidence>
<feature type="transmembrane region" description="Helical" evidence="1">
    <location>
        <begin position="48"/>
        <end position="68"/>
    </location>
</feature>